<evidence type="ECO:0000256" key="1">
    <source>
        <dbReference type="ARBA" id="ARBA00004651"/>
    </source>
</evidence>
<evidence type="ECO:0000313" key="11">
    <source>
        <dbReference type="Proteomes" id="UP000008204"/>
    </source>
</evidence>
<evidence type="ECO:0000256" key="5">
    <source>
        <dbReference type="ARBA" id="ARBA00022989"/>
    </source>
</evidence>
<proteinExistence type="inferred from homology"/>
<dbReference type="KEGG" id="cyp:PCC8801_0221"/>
<accession>B7K217</accession>
<sequence>MKNQINYQDKSEGRNWFRLVYQWRGSVMKAILPRVLVCAIFSLGVTVFYQCGVNLALPLESGIVPSIVLGLLLVFRTNTAYERFWEGRKLWGTLINTVRNLARTIWVTVEENEAQDRQEKIVTLRLLVAFSVATKLHLRGYTNYDELIDLMPNLWHEKLKSMNNPPLEIAFWIGDYLQEQYEKGCINPYQLTAMFKLLDIMVDVLGGCERILKTPIPLAYSIHLKQLVFIYCFTLPFQVVDELRWLTSPLVSLISFTVFGIEEIGEEIEDPFGYDANDLPLDKICQTMKINIEDLISLDPCVRYWKTSVDELMN</sequence>
<dbReference type="EMBL" id="CP001287">
    <property type="protein sequence ID" value="ACK64324.1"/>
    <property type="molecule type" value="Genomic_DNA"/>
</dbReference>
<keyword evidence="6" id="KW-0406">Ion transport</keyword>
<keyword evidence="3" id="KW-1003">Cell membrane</keyword>
<evidence type="ECO:0000256" key="8">
    <source>
        <dbReference type="ARBA" id="ARBA00034708"/>
    </source>
</evidence>
<dbReference type="Proteomes" id="UP000008204">
    <property type="component" value="Chromosome"/>
</dbReference>
<evidence type="ECO:0000256" key="7">
    <source>
        <dbReference type="ARBA" id="ARBA00023136"/>
    </source>
</evidence>
<dbReference type="OrthoDB" id="445589at2"/>
<reference evidence="11" key="1">
    <citation type="journal article" date="2011" name="MBio">
        <title>Novel metabolic attributes of the genus Cyanothece, comprising a group of unicellular nitrogen-fixing Cyanobacteria.</title>
        <authorList>
            <person name="Bandyopadhyay A."/>
            <person name="Elvitigala T."/>
            <person name="Welsh E."/>
            <person name="Stockel J."/>
            <person name="Liberton M."/>
            <person name="Min H."/>
            <person name="Sherman L.A."/>
            <person name="Pakrasi H.B."/>
        </authorList>
    </citation>
    <scope>NUCLEOTIDE SEQUENCE [LARGE SCALE GENOMIC DNA]</scope>
    <source>
        <strain evidence="11">PCC 8801</strain>
    </source>
</reference>
<name>B7K217_RIPO1</name>
<evidence type="ECO:0000256" key="9">
    <source>
        <dbReference type="SAM" id="Phobius"/>
    </source>
</evidence>
<dbReference type="GO" id="GO:0005886">
    <property type="term" value="C:plasma membrane"/>
    <property type="evidence" value="ECO:0007669"/>
    <property type="project" value="UniProtKB-SubCell"/>
</dbReference>
<dbReference type="HOGENOM" id="CLU_029790_4_1_3"/>
<comment type="subcellular location">
    <subcellularLocation>
        <location evidence="1">Cell membrane</location>
        <topology evidence="1">Multi-pass membrane protein</topology>
    </subcellularLocation>
</comment>
<keyword evidence="4 9" id="KW-0812">Transmembrane</keyword>
<organism evidence="10 11">
    <name type="scientific">Rippkaea orientalis (strain PCC 8801 / RF-1)</name>
    <name type="common">Cyanothece sp. (strain PCC 8801)</name>
    <dbReference type="NCBI Taxonomy" id="41431"/>
    <lineage>
        <taxon>Bacteria</taxon>
        <taxon>Bacillati</taxon>
        <taxon>Cyanobacteriota</taxon>
        <taxon>Cyanophyceae</taxon>
        <taxon>Oscillatoriophycideae</taxon>
        <taxon>Chroococcales</taxon>
        <taxon>Aphanothecaceae</taxon>
        <taxon>Rippkaea</taxon>
        <taxon>Rippkaea orientalis</taxon>
    </lineage>
</organism>
<dbReference type="TCDB" id="1.A.46.2.3">
    <property type="family name" value="the anion channel-forming bestrophin (bestrophin) family"/>
</dbReference>
<keyword evidence="11" id="KW-1185">Reference proteome</keyword>
<evidence type="ECO:0008006" key="12">
    <source>
        <dbReference type="Google" id="ProtNLM"/>
    </source>
</evidence>
<dbReference type="AlphaFoldDB" id="B7K217"/>
<keyword evidence="5 9" id="KW-1133">Transmembrane helix</keyword>
<evidence type="ECO:0000313" key="10">
    <source>
        <dbReference type="EMBL" id="ACK64324.1"/>
    </source>
</evidence>
<evidence type="ECO:0000256" key="4">
    <source>
        <dbReference type="ARBA" id="ARBA00022692"/>
    </source>
</evidence>
<keyword evidence="7 9" id="KW-0472">Membrane</keyword>
<evidence type="ECO:0000256" key="3">
    <source>
        <dbReference type="ARBA" id="ARBA00022475"/>
    </source>
</evidence>
<protein>
    <recommendedName>
        <fullName evidence="12">Bestrophin-like protein</fullName>
    </recommendedName>
</protein>
<evidence type="ECO:0000256" key="6">
    <source>
        <dbReference type="ARBA" id="ARBA00023065"/>
    </source>
</evidence>
<feature type="transmembrane region" description="Helical" evidence="9">
    <location>
        <begin position="55"/>
        <end position="75"/>
    </location>
</feature>
<dbReference type="RefSeq" id="WP_012593601.1">
    <property type="nucleotide sequence ID" value="NC_011726.1"/>
</dbReference>
<dbReference type="PANTHER" id="PTHR33281:SF19">
    <property type="entry name" value="VOLTAGE-DEPENDENT ANION CHANNEL-FORMING PROTEIN YNEE"/>
    <property type="match status" value="1"/>
</dbReference>
<keyword evidence="2" id="KW-0813">Transport</keyword>
<dbReference type="PANTHER" id="PTHR33281">
    <property type="entry name" value="UPF0187 PROTEIN YNEE"/>
    <property type="match status" value="1"/>
</dbReference>
<dbReference type="STRING" id="41431.PCC8801_0221"/>
<dbReference type="Pfam" id="PF25539">
    <property type="entry name" value="Bestrophin_2"/>
    <property type="match status" value="1"/>
</dbReference>
<dbReference type="InterPro" id="IPR044669">
    <property type="entry name" value="YneE/VCCN1/2-like"/>
</dbReference>
<dbReference type="GO" id="GO:0005254">
    <property type="term" value="F:chloride channel activity"/>
    <property type="evidence" value="ECO:0007669"/>
    <property type="project" value="InterPro"/>
</dbReference>
<dbReference type="eggNOG" id="COG3781">
    <property type="taxonomic scope" value="Bacteria"/>
</dbReference>
<gene>
    <name evidence="10" type="ordered locus">PCC8801_0221</name>
</gene>
<evidence type="ECO:0000256" key="2">
    <source>
        <dbReference type="ARBA" id="ARBA00022448"/>
    </source>
</evidence>
<comment type="similarity">
    <text evidence="8">Belongs to the anion channel-forming bestrophin (TC 1.A.46) family.</text>
</comment>
<feature type="transmembrane region" description="Helical" evidence="9">
    <location>
        <begin position="31"/>
        <end position="49"/>
    </location>
</feature>